<evidence type="ECO:0000313" key="3">
    <source>
        <dbReference type="EMBL" id="KAJ3790267.1"/>
    </source>
</evidence>
<feature type="region of interest" description="Disordered" evidence="2">
    <location>
        <begin position="144"/>
        <end position="165"/>
    </location>
</feature>
<proteinExistence type="predicted"/>
<dbReference type="AlphaFoldDB" id="A0AA38NSD1"/>
<name>A0AA38NSD1_9AGAR</name>
<organism evidence="3 4">
    <name type="scientific">Lentinula aff. detonsa</name>
    <dbReference type="NCBI Taxonomy" id="2804958"/>
    <lineage>
        <taxon>Eukaryota</taxon>
        <taxon>Fungi</taxon>
        <taxon>Dikarya</taxon>
        <taxon>Basidiomycota</taxon>
        <taxon>Agaricomycotina</taxon>
        <taxon>Agaricomycetes</taxon>
        <taxon>Agaricomycetidae</taxon>
        <taxon>Agaricales</taxon>
        <taxon>Marasmiineae</taxon>
        <taxon>Omphalotaceae</taxon>
        <taxon>Lentinula</taxon>
    </lineage>
</organism>
<accession>A0AA38NSD1</accession>
<dbReference type="EMBL" id="MU793251">
    <property type="protein sequence ID" value="KAJ3790267.1"/>
    <property type="molecule type" value="Genomic_DNA"/>
</dbReference>
<feature type="compositionally biased region" description="Low complexity" evidence="2">
    <location>
        <begin position="147"/>
        <end position="157"/>
    </location>
</feature>
<keyword evidence="4" id="KW-1185">Reference proteome</keyword>
<sequence>MSFKSIQADDFESQILLDNDPTSSGNTSLELTGYGDISQSEINFVPTLPSDVVVKRPLSYRRNAKRPLPPTICRSIATKFKDDCENLSALLDNLRAERENRAEAGGLSQRCIDKSRVEQPKMTAGTARRIPAPLQINKEARRVLNNPSSSPVSPQRPFRGNAPLPRRSPLPRWDLLDPEVYLEGKQYKIRTHVIYAFPSLEKSMEFDILRHADGIWVDKFDIIVAL</sequence>
<protein>
    <submittedName>
        <fullName evidence="3">Uncharacterized protein</fullName>
    </submittedName>
</protein>
<reference evidence="3" key="1">
    <citation type="submission" date="2022-08" db="EMBL/GenBank/DDBJ databases">
        <authorList>
            <consortium name="DOE Joint Genome Institute"/>
            <person name="Min B."/>
            <person name="Riley R."/>
            <person name="Sierra-Patev S."/>
            <person name="Naranjo-Ortiz M."/>
            <person name="Looney B."/>
            <person name="Konkel Z."/>
            <person name="Slot J.C."/>
            <person name="Sakamoto Y."/>
            <person name="Steenwyk J.L."/>
            <person name="Rokas A."/>
            <person name="Carro J."/>
            <person name="Camarero S."/>
            <person name="Ferreira P."/>
            <person name="Molpeceres G."/>
            <person name="Ruiz-Duenas F.J."/>
            <person name="Serrano A."/>
            <person name="Henrissat B."/>
            <person name="Drula E."/>
            <person name="Hughes K.W."/>
            <person name="Mata J.L."/>
            <person name="Ishikawa N.K."/>
            <person name="Vargas-Isla R."/>
            <person name="Ushijima S."/>
            <person name="Smith C.A."/>
            <person name="Ahrendt S."/>
            <person name="Andreopoulos W."/>
            <person name="He G."/>
            <person name="Labutti K."/>
            <person name="Lipzen A."/>
            <person name="Ng V."/>
            <person name="Sandor L."/>
            <person name="Barry K."/>
            <person name="Martinez A.T."/>
            <person name="Xiao Y."/>
            <person name="Gibbons J.G."/>
            <person name="Terashima K."/>
            <person name="Hibbett D.S."/>
            <person name="Grigoriev I.V."/>
        </authorList>
    </citation>
    <scope>NUCLEOTIDE SEQUENCE</scope>
    <source>
        <strain evidence="3">TFB10291</strain>
    </source>
</reference>
<comment type="caution">
    <text evidence="3">The sequence shown here is derived from an EMBL/GenBank/DDBJ whole genome shotgun (WGS) entry which is preliminary data.</text>
</comment>
<evidence type="ECO:0000256" key="2">
    <source>
        <dbReference type="SAM" id="MobiDB-lite"/>
    </source>
</evidence>
<evidence type="ECO:0000256" key="1">
    <source>
        <dbReference type="SAM" id="Coils"/>
    </source>
</evidence>
<evidence type="ECO:0000313" key="4">
    <source>
        <dbReference type="Proteomes" id="UP001163798"/>
    </source>
</evidence>
<keyword evidence="1" id="KW-0175">Coiled coil</keyword>
<dbReference type="Proteomes" id="UP001163798">
    <property type="component" value="Unassembled WGS sequence"/>
</dbReference>
<feature type="coiled-coil region" evidence="1">
    <location>
        <begin position="77"/>
        <end position="104"/>
    </location>
</feature>
<gene>
    <name evidence="3" type="ORF">GGU10DRAFT_329309</name>
</gene>